<dbReference type="SUPFAM" id="SSF109854">
    <property type="entry name" value="DinB/YfiT-like putative metalloenzymes"/>
    <property type="match status" value="1"/>
</dbReference>
<dbReference type="EMBL" id="QKLU01000011">
    <property type="protein sequence ID" value="PYF68984.1"/>
    <property type="molecule type" value="Genomic_DNA"/>
</dbReference>
<dbReference type="AlphaFoldDB" id="A0A318UE33"/>
<evidence type="ECO:0000313" key="2">
    <source>
        <dbReference type="EMBL" id="PYF68984.1"/>
    </source>
</evidence>
<keyword evidence="3" id="KW-1185">Reference proteome</keyword>
<dbReference type="OrthoDB" id="4295522at2"/>
<dbReference type="Proteomes" id="UP000248198">
    <property type="component" value="Unassembled WGS sequence"/>
</dbReference>
<dbReference type="InterPro" id="IPR034660">
    <property type="entry name" value="DinB/YfiT-like"/>
</dbReference>
<accession>A0A318UE33</accession>
<protein>
    <submittedName>
        <fullName evidence="2">DinB family protein</fullName>
    </submittedName>
</protein>
<dbReference type="RefSeq" id="WP_110834646.1">
    <property type="nucleotide sequence ID" value="NZ_QKLU01000011.1"/>
</dbReference>
<dbReference type="Gene3D" id="1.20.120.450">
    <property type="entry name" value="dinb family like domain"/>
    <property type="match status" value="1"/>
</dbReference>
<dbReference type="Pfam" id="PF12867">
    <property type="entry name" value="DinB_2"/>
    <property type="match status" value="1"/>
</dbReference>
<feature type="domain" description="DinB-like" evidence="1">
    <location>
        <begin position="9"/>
        <end position="143"/>
    </location>
</feature>
<reference evidence="2 3" key="1">
    <citation type="submission" date="2018-06" db="EMBL/GenBank/DDBJ databases">
        <title>Genomic Encyclopedia of Archaeal and Bacterial Type Strains, Phase II (KMG-II): from individual species to whole genera.</title>
        <authorList>
            <person name="Goeker M."/>
        </authorList>
    </citation>
    <scope>NUCLEOTIDE SEQUENCE [LARGE SCALE GENOMIC DNA]</scope>
    <source>
        <strain evidence="2 3">DSM 27372</strain>
    </source>
</reference>
<sequence>MTGLIANIRKTRAFLLNMVDGLSIEQLNHIPEGFNNNIIWNLGHLIAAQQGLCYLRADLPHHVSEVFFNTFKPGSKPERFIDGEEFAQMKKLMFSTLDLLEKDYADQIFGNYQCWTTRYGVELASIDDALNFVLFHEGLHQGYVMALKRLVLSKEFI</sequence>
<proteinExistence type="predicted"/>
<evidence type="ECO:0000313" key="3">
    <source>
        <dbReference type="Proteomes" id="UP000248198"/>
    </source>
</evidence>
<evidence type="ECO:0000259" key="1">
    <source>
        <dbReference type="Pfam" id="PF12867"/>
    </source>
</evidence>
<organism evidence="2 3">
    <name type="scientific">Pedobacter nutrimenti</name>
    <dbReference type="NCBI Taxonomy" id="1241337"/>
    <lineage>
        <taxon>Bacteria</taxon>
        <taxon>Pseudomonadati</taxon>
        <taxon>Bacteroidota</taxon>
        <taxon>Sphingobacteriia</taxon>
        <taxon>Sphingobacteriales</taxon>
        <taxon>Sphingobacteriaceae</taxon>
        <taxon>Pedobacter</taxon>
    </lineage>
</organism>
<comment type="caution">
    <text evidence="2">The sequence shown here is derived from an EMBL/GenBank/DDBJ whole genome shotgun (WGS) entry which is preliminary data.</text>
</comment>
<gene>
    <name evidence="2" type="ORF">B0O44_111162</name>
</gene>
<name>A0A318UE33_9SPHI</name>
<dbReference type="InterPro" id="IPR024775">
    <property type="entry name" value="DinB-like"/>
</dbReference>